<feature type="compositionally biased region" description="Polar residues" evidence="1">
    <location>
        <begin position="49"/>
        <end position="59"/>
    </location>
</feature>
<feature type="region of interest" description="Disordered" evidence="1">
    <location>
        <begin position="390"/>
        <end position="464"/>
    </location>
</feature>
<dbReference type="AlphaFoldDB" id="A0A9P4GJ49"/>
<feature type="region of interest" description="Disordered" evidence="1">
    <location>
        <begin position="1"/>
        <end position="23"/>
    </location>
</feature>
<dbReference type="GeneID" id="63854214"/>
<proteinExistence type="predicted"/>
<accession>A0A9P4GJ49</accession>
<organism evidence="2 3">
    <name type="scientific">Cucurbitaria berberidis CBS 394.84</name>
    <dbReference type="NCBI Taxonomy" id="1168544"/>
    <lineage>
        <taxon>Eukaryota</taxon>
        <taxon>Fungi</taxon>
        <taxon>Dikarya</taxon>
        <taxon>Ascomycota</taxon>
        <taxon>Pezizomycotina</taxon>
        <taxon>Dothideomycetes</taxon>
        <taxon>Pleosporomycetidae</taxon>
        <taxon>Pleosporales</taxon>
        <taxon>Pleosporineae</taxon>
        <taxon>Cucurbitariaceae</taxon>
        <taxon>Cucurbitaria</taxon>
    </lineage>
</organism>
<dbReference type="Proteomes" id="UP000800039">
    <property type="component" value="Unassembled WGS sequence"/>
</dbReference>
<name>A0A9P4GJ49_9PLEO</name>
<feature type="compositionally biased region" description="Basic and acidic residues" evidence="1">
    <location>
        <begin position="393"/>
        <end position="403"/>
    </location>
</feature>
<evidence type="ECO:0000256" key="1">
    <source>
        <dbReference type="SAM" id="MobiDB-lite"/>
    </source>
</evidence>
<gene>
    <name evidence="2" type="ORF">K460DRAFT_406455</name>
</gene>
<sequence>MTNPKGHVIKVEHAPTPSPATRAPDINLRADLLPPMASPTIPAHGSHARPTTNVLSDFSSGECGQPATEAELTPEQVVSLYTGPYSTHYMASIVDGGNYWEKEGRPGTLSKPTNAPPYNHELRPIHYTDVGAPQAYRQYAGVPAAHNMIPAQAPLQNPEIHKFGDNAPARPTAFKTPVPGKGLKKSNRINRMVLPDMALPENSDMSLNFTNLREARDSVLNRDLDCMPPSPDLSIPKTDEQRAGYVLRLLLAMRNRDDVLDKDVESKRYNATGTDDMGGGYYYKEEDMEKVCWEIVNIAEKLHIHGPNILSIYDRETLRNIKRDINFTFEERMQCLIKMLCFFKSRCDAFMKGSAMEETVAQPLQKLTQALTNRNQNDKRAKIIAAGRKVRKDLREDTATPDRDELDNNVDTGAEQPLIEPRATQAPEHRHTWSLNQDVHMGDQEEDDIDTAMADRDLPTDEDL</sequence>
<protein>
    <submittedName>
        <fullName evidence="2">Uncharacterized protein</fullName>
    </submittedName>
</protein>
<reference evidence="2" key="1">
    <citation type="submission" date="2020-01" db="EMBL/GenBank/DDBJ databases">
        <authorList>
            <consortium name="DOE Joint Genome Institute"/>
            <person name="Haridas S."/>
            <person name="Albert R."/>
            <person name="Binder M."/>
            <person name="Bloem J."/>
            <person name="Labutti K."/>
            <person name="Salamov A."/>
            <person name="Andreopoulos B."/>
            <person name="Baker S.E."/>
            <person name="Barry K."/>
            <person name="Bills G."/>
            <person name="Bluhm B.H."/>
            <person name="Cannon C."/>
            <person name="Castanera R."/>
            <person name="Culley D.E."/>
            <person name="Daum C."/>
            <person name="Ezra D."/>
            <person name="Gonzalez J.B."/>
            <person name="Henrissat B."/>
            <person name="Kuo A."/>
            <person name="Liang C."/>
            <person name="Lipzen A."/>
            <person name="Lutzoni F."/>
            <person name="Magnuson J."/>
            <person name="Mondo S."/>
            <person name="Nolan M."/>
            <person name="Ohm R."/>
            <person name="Pangilinan J."/>
            <person name="Park H.-J."/>
            <person name="Ramirez L."/>
            <person name="Alfaro M."/>
            <person name="Sun H."/>
            <person name="Tritt A."/>
            <person name="Yoshinaga Y."/>
            <person name="Zwiers L.-H."/>
            <person name="Turgeon B.G."/>
            <person name="Goodwin S.B."/>
            <person name="Spatafora J.W."/>
            <person name="Crous P.W."/>
            <person name="Grigoriev I.V."/>
        </authorList>
    </citation>
    <scope>NUCLEOTIDE SEQUENCE</scope>
    <source>
        <strain evidence="2">CBS 394.84</strain>
    </source>
</reference>
<comment type="caution">
    <text evidence="2">The sequence shown here is derived from an EMBL/GenBank/DDBJ whole genome shotgun (WGS) entry which is preliminary data.</text>
</comment>
<keyword evidence="3" id="KW-1185">Reference proteome</keyword>
<dbReference type="OrthoDB" id="3794856at2759"/>
<feature type="compositionally biased region" description="Basic and acidic residues" evidence="1">
    <location>
        <begin position="453"/>
        <end position="464"/>
    </location>
</feature>
<evidence type="ECO:0000313" key="2">
    <source>
        <dbReference type="EMBL" id="KAF1846237.1"/>
    </source>
</evidence>
<evidence type="ECO:0000313" key="3">
    <source>
        <dbReference type="Proteomes" id="UP000800039"/>
    </source>
</evidence>
<feature type="region of interest" description="Disordered" evidence="1">
    <location>
        <begin position="41"/>
        <end position="69"/>
    </location>
</feature>
<dbReference type="EMBL" id="ML976616">
    <property type="protein sequence ID" value="KAF1846237.1"/>
    <property type="molecule type" value="Genomic_DNA"/>
</dbReference>
<dbReference type="RefSeq" id="XP_040788800.1">
    <property type="nucleotide sequence ID" value="XM_040936964.1"/>
</dbReference>